<dbReference type="KEGG" id="muc:MuYL_0684"/>
<sequence length="341" mass="37308">MKTAYKNLFKTSLAVLLGSFLATSVSAQHRPSTSGGGGGGGGGGSSSPAPSRPSVSSSPAPSYSAPRQSNSVGVSARPSGGQQQSGARPNFAQRPNGVYQPRVGVSQRNNYGFSPRPSTRGNYGYAPRTYDLSHRPATGVYRNSPQVGYGRGGYWGNHNYYHYSHGYYNSYYSPRIGFSIGVLPYGYYPFYYGDFQYYYSDGLFYQYDNSQYTVVEPPVGAEVKELPEKAQSIVINGQQYYELNGVYYQPVTKDDGTVVYQVAGKDGQLNTTDVQDDQYQGPQMGDIVGQLPPDCRKIKVNGEKLYVSPDGVYYQEQADANGNKTYKVVGLPSEEQQPDQN</sequence>
<protein>
    <submittedName>
        <fullName evidence="3">Uncharacterized protein</fullName>
    </submittedName>
</protein>
<feature type="region of interest" description="Disordered" evidence="1">
    <location>
        <begin position="27"/>
        <end position="123"/>
    </location>
</feature>
<evidence type="ECO:0000313" key="3">
    <source>
        <dbReference type="EMBL" id="ASU32587.1"/>
    </source>
</evidence>
<proteinExistence type="predicted"/>
<evidence type="ECO:0000256" key="1">
    <source>
        <dbReference type="SAM" id="MobiDB-lite"/>
    </source>
</evidence>
<dbReference type="InterPro" id="IPR045398">
    <property type="entry name" value="DUF6515"/>
</dbReference>
<feature type="compositionally biased region" description="Polar residues" evidence="1">
    <location>
        <begin position="106"/>
        <end position="121"/>
    </location>
</feature>
<evidence type="ECO:0000256" key="2">
    <source>
        <dbReference type="SAM" id="SignalP"/>
    </source>
</evidence>
<dbReference type="AlphaFoldDB" id="A0A223NRW0"/>
<feature type="chain" id="PRO_5012103959" evidence="2">
    <location>
        <begin position="28"/>
        <end position="341"/>
    </location>
</feature>
<gene>
    <name evidence="3" type="ORF">MuYL_0684</name>
</gene>
<dbReference type="Pfam" id="PF20125">
    <property type="entry name" value="DUF6515"/>
    <property type="match status" value="1"/>
</dbReference>
<dbReference type="EMBL" id="CP022743">
    <property type="protein sequence ID" value="ASU32587.1"/>
    <property type="molecule type" value="Genomic_DNA"/>
</dbReference>
<feature type="signal peptide" evidence="2">
    <location>
        <begin position="1"/>
        <end position="27"/>
    </location>
</feature>
<feature type="compositionally biased region" description="Gly residues" evidence="1">
    <location>
        <begin position="34"/>
        <end position="45"/>
    </location>
</feature>
<organism evidence="3 4">
    <name type="scientific">Mucilaginibacter xinganensis</name>
    <dbReference type="NCBI Taxonomy" id="1234841"/>
    <lineage>
        <taxon>Bacteria</taxon>
        <taxon>Pseudomonadati</taxon>
        <taxon>Bacteroidota</taxon>
        <taxon>Sphingobacteriia</taxon>
        <taxon>Sphingobacteriales</taxon>
        <taxon>Sphingobacteriaceae</taxon>
        <taxon>Mucilaginibacter</taxon>
    </lineage>
</organism>
<dbReference type="OrthoDB" id="660033at2"/>
<feature type="compositionally biased region" description="Low complexity" evidence="1">
    <location>
        <begin position="46"/>
        <end position="66"/>
    </location>
</feature>
<keyword evidence="2" id="KW-0732">Signal</keyword>
<evidence type="ECO:0000313" key="4">
    <source>
        <dbReference type="Proteomes" id="UP000215002"/>
    </source>
</evidence>
<keyword evidence="4" id="KW-1185">Reference proteome</keyword>
<reference evidence="3 4" key="1">
    <citation type="submission" date="2017-08" db="EMBL/GenBank/DDBJ databases">
        <title>Complete genome sequence of Mucilaginibacter sp. strain BJC16-A31.</title>
        <authorList>
            <consortium name="Henan University of Science and Technology"/>
            <person name="You X."/>
        </authorList>
    </citation>
    <scope>NUCLEOTIDE SEQUENCE [LARGE SCALE GENOMIC DNA]</scope>
    <source>
        <strain evidence="3 4">BJC16-A31</strain>
    </source>
</reference>
<accession>A0A223NRW0</accession>
<dbReference type="RefSeq" id="WP_094569156.1">
    <property type="nucleotide sequence ID" value="NZ_CP022743.1"/>
</dbReference>
<name>A0A223NRW0_9SPHI</name>
<dbReference type="Proteomes" id="UP000215002">
    <property type="component" value="Chromosome"/>
</dbReference>